<accession>A0A329E7S3</accession>
<organism evidence="2 3">
    <name type="scientific">Vibrio diazotrophicus</name>
    <dbReference type="NCBI Taxonomy" id="685"/>
    <lineage>
        <taxon>Bacteria</taxon>
        <taxon>Pseudomonadati</taxon>
        <taxon>Pseudomonadota</taxon>
        <taxon>Gammaproteobacteria</taxon>
        <taxon>Vibrionales</taxon>
        <taxon>Vibrionaceae</taxon>
        <taxon>Vibrio</taxon>
    </lineage>
</organism>
<sequence>MILTDIGEIGVHYKGNTYILRPSLYAMTQIGDKKEILLSYAIVMSEFTDKKSKWRQFNEALAVINSCSEVDLSEVFGYLNDKCKYVKKAANYTDVIAIARSLLKHGITGAQEPLKNKEPDQSTYTNEFKASEHVSLAMAHLGVTEKEAWNMTMTSLVGAMRAKFPEPESNEPGSKAPTKEQHEATMEWFEKIQRKRGQKVH</sequence>
<evidence type="ECO:0000256" key="1">
    <source>
        <dbReference type="SAM" id="MobiDB-lite"/>
    </source>
</evidence>
<dbReference type="Pfam" id="PF19759">
    <property type="entry name" value="DUF6246"/>
    <property type="match status" value="1"/>
</dbReference>
<dbReference type="Proteomes" id="UP000248729">
    <property type="component" value="Unassembled WGS sequence"/>
</dbReference>
<dbReference type="RefSeq" id="WP_112404076.1">
    <property type="nucleotide sequence ID" value="NZ_QLTR01000014.1"/>
</dbReference>
<dbReference type="InterPro" id="IPR046213">
    <property type="entry name" value="DUF6246"/>
</dbReference>
<name>A0A329E7S3_VIBDI</name>
<dbReference type="EMBL" id="QLTR01000014">
    <property type="protein sequence ID" value="RAS62629.1"/>
    <property type="molecule type" value="Genomic_DNA"/>
</dbReference>
<proteinExistence type="predicted"/>
<evidence type="ECO:0008006" key="4">
    <source>
        <dbReference type="Google" id="ProtNLM"/>
    </source>
</evidence>
<protein>
    <recommendedName>
        <fullName evidence="4">Glycoprotein</fullName>
    </recommendedName>
</protein>
<evidence type="ECO:0000313" key="3">
    <source>
        <dbReference type="Proteomes" id="UP000248729"/>
    </source>
</evidence>
<evidence type="ECO:0000313" key="2">
    <source>
        <dbReference type="EMBL" id="RAS62629.1"/>
    </source>
</evidence>
<comment type="caution">
    <text evidence="2">The sequence shown here is derived from an EMBL/GenBank/DDBJ whole genome shotgun (WGS) entry which is preliminary data.</text>
</comment>
<feature type="region of interest" description="Disordered" evidence="1">
    <location>
        <begin position="164"/>
        <end position="185"/>
    </location>
</feature>
<reference evidence="2 3" key="1">
    <citation type="submission" date="2018-06" db="EMBL/GenBank/DDBJ databases">
        <title>Freshwater and sediment microbial communities from various areas in North America, analyzing microbe dynamics in response to fracking.</title>
        <authorList>
            <person name="Lamendella R."/>
        </authorList>
    </citation>
    <scope>NUCLEOTIDE SEQUENCE [LARGE SCALE GENOMIC DNA]</scope>
    <source>
        <strain evidence="2 3">99A</strain>
    </source>
</reference>
<dbReference type="AlphaFoldDB" id="A0A329E7S3"/>
<gene>
    <name evidence="2" type="ORF">DET48_11423</name>
</gene>